<feature type="domain" description="Sigma 54 modulation/S30EA ribosomal protein C-terminal" evidence="4">
    <location>
        <begin position="130"/>
        <end position="184"/>
    </location>
</feature>
<evidence type="ECO:0000256" key="1">
    <source>
        <dbReference type="ARBA" id="ARBA00038695"/>
    </source>
</evidence>
<dbReference type="RefSeq" id="WP_218444112.1">
    <property type="nucleotide sequence ID" value="NZ_JAGSPA010000001.1"/>
</dbReference>
<dbReference type="Proteomes" id="UP000722336">
    <property type="component" value="Unassembled WGS sequence"/>
</dbReference>
<organism evidence="5 6">
    <name type="scientific">Pacificimonas pallii</name>
    <dbReference type="NCBI Taxonomy" id="2827236"/>
    <lineage>
        <taxon>Bacteria</taxon>
        <taxon>Pseudomonadati</taxon>
        <taxon>Pseudomonadota</taxon>
        <taxon>Alphaproteobacteria</taxon>
        <taxon>Sphingomonadales</taxon>
        <taxon>Sphingosinicellaceae</taxon>
        <taxon>Pacificimonas</taxon>
    </lineage>
</organism>
<reference evidence="5 6" key="1">
    <citation type="submission" date="2021-04" db="EMBL/GenBank/DDBJ databases">
        <authorList>
            <person name="Pira H."/>
            <person name="Risdian C."/>
            <person name="Wink J."/>
        </authorList>
    </citation>
    <scope>NUCLEOTIDE SEQUENCE [LARGE SCALE GENOMIC DNA]</scope>
    <source>
        <strain evidence="5 6">WHA3</strain>
    </source>
</reference>
<dbReference type="PANTHER" id="PTHR33231">
    <property type="entry name" value="30S RIBOSOMAL PROTEIN"/>
    <property type="match status" value="1"/>
</dbReference>
<dbReference type="NCBIfam" id="TIGR00741">
    <property type="entry name" value="yfiA"/>
    <property type="match status" value="1"/>
</dbReference>
<name>A0ABS6SBZ9_9SPHN</name>
<dbReference type="InterPro" id="IPR050574">
    <property type="entry name" value="HPF/YfiA_ribosome-assoc"/>
</dbReference>
<dbReference type="Pfam" id="PF16321">
    <property type="entry name" value="Ribosom_S30AE_C"/>
    <property type="match status" value="1"/>
</dbReference>
<dbReference type="PANTHER" id="PTHR33231:SF1">
    <property type="entry name" value="30S RIBOSOMAL PROTEIN"/>
    <property type="match status" value="1"/>
</dbReference>
<accession>A0ABS6SBZ9</accession>
<evidence type="ECO:0000259" key="4">
    <source>
        <dbReference type="Pfam" id="PF16321"/>
    </source>
</evidence>
<gene>
    <name evidence="5" type="primary">raiA</name>
    <name evidence="5" type="ORF">KCG44_03005</name>
</gene>
<dbReference type="InterPro" id="IPR003489">
    <property type="entry name" value="RHF/RaiA"/>
</dbReference>
<evidence type="ECO:0000313" key="6">
    <source>
        <dbReference type="Proteomes" id="UP000722336"/>
    </source>
</evidence>
<evidence type="ECO:0000313" key="5">
    <source>
        <dbReference type="EMBL" id="MBV7255750.1"/>
    </source>
</evidence>
<proteinExistence type="predicted"/>
<sequence length="189" mass="20798">MDIRVSGHQIDVGASLTTHAKDRIVGLSEKYPVGMTGANVTVAKGAHEHEFDASILVQASQGLHMKSHAHAFRDAQAAFDAAAEKLETQLRRYKRKLTDRDRKGAPPPQIGAEYRVLQRDPREELEEADEAPLIIAESAGDIPECSVATAVMMLDLRDTPALMFTDNQSGKLAMVYQRQDGHIGWVEPK</sequence>
<protein>
    <recommendedName>
        <fullName evidence="2">Ribosome hibernation promoting factor</fullName>
    </recommendedName>
</protein>
<feature type="coiled-coil region" evidence="3">
    <location>
        <begin position="76"/>
        <end position="103"/>
    </location>
</feature>
<comment type="caution">
    <text evidence="5">The sequence shown here is derived from an EMBL/GenBank/DDBJ whole genome shotgun (WGS) entry which is preliminary data.</text>
</comment>
<keyword evidence="3" id="KW-0175">Coiled coil</keyword>
<evidence type="ECO:0000256" key="2">
    <source>
        <dbReference type="ARBA" id="ARBA00041148"/>
    </source>
</evidence>
<evidence type="ECO:0000256" key="3">
    <source>
        <dbReference type="SAM" id="Coils"/>
    </source>
</evidence>
<dbReference type="Pfam" id="PF02482">
    <property type="entry name" value="Ribosomal_S30AE"/>
    <property type="match status" value="1"/>
</dbReference>
<dbReference type="EMBL" id="JAGSPA010000001">
    <property type="protein sequence ID" value="MBV7255750.1"/>
    <property type="molecule type" value="Genomic_DNA"/>
</dbReference>
<comment type="subunit">
    <text evidence="1">Associates exclusively with 100S ribosomes, which are dimers of 70S ribosomes.</text>
</comment>
<keyword evidence="6" id="KW-1185">Reference proteome</keyword>
<dbReference type="InterPro" id="IPR032528">
    <property type="entry name" value="Ribosom_S30AE_C"/>
</dbReference>